<dbReference type="PANTHER" id="PTHR24394:SF29">
    <property type="entry name" value="MYONEURIN"/>
    <property type="match status" value="1"/>
</dbReference>
<dbReference type="SUPFAM" id="SSF57667">
    <property type="entry name" value="beta-beta-alpha zinc fingers"/>
    <property type="match status" value="1"/>
</dbReference>
<keyword evidence="2" id="KW-0479">Metal-binding</keyword>
<gene>
    <name evidence="9" type="ORF">CXG81DRAFT_8259</name>
</gene>
<organism evidence="9 10">
    <name type="scientific">Caulochytrium protostelioides</name>
    <dbReference type="NCBI Taxonomy" id="1555241"/>
    <lineage>
        <taxon>Eukaryota</taxon>
        <taxon>Fungi</taxon>
        <taxon>Fungi incertae sedis</taxon>
        <taxon>Chytridiomycota</taxon>
        <taxon>Chytridiomycota incertae sedis</taxon>
        <taxon>Chytridiomycetes</taxon>
        <taxon>Caulochytriales</taxon>
        <taxon>Caulochytriaceae</taxon>
        <taxon>Caulochytrium</taxon>
    </lineage>
</organism>
<feature type="domain" description="C2H2-type" evidence="8">
    <location>
        <begin position="26"/>
        <end position="49"/>
    </location>
</feature>
<evidence type="ECO:0000256" key="3">
    <source>
        <dbReference type="ARBA" id="ARBA00022737"/>
    </source>
</evidence>
<feature type="domain" description="C2H2-type" evidence="8">
    <location>
        <begin position="54"/>
        <end position="73"/>
    </location>
</feature>
<dbReference type="InterPro" id="IPR036236">
    <property type="entry name" value="Znf_C2H2_sf"/>
</dbReference>
<keyword evidence="4 7" id="KW-0863">Zinc-finger</keyword>
<evidence type="ECO:0000313" key="9">
    <source>
        <dbReference type="EMBL" id="RKP02938.1"/>
    </source>
</evidence>
<dbReference type="EMBL" id="ML014132">
    <property type="protein sequence ID" value="RKP02938.1"/>
    <property type="molecule type" value="Genomic_DNA"/>
</dbReference>
<protein>
    <recommendedName>
        <fullName evidence="8">C2H2-type domain-containing protein</fullName>
    </recommendedName>
</protein>
<dbReference type="GO" id="GO:0008270">
    <property type="term" value="F:zinc ion binding"/>
    <property type="evidence" value="ECO:0007669"/>
    <property type="project" value="UniProtKB-KW"/>
</dbReference>
<dbReference type="STRING" id="1555241.A0A4P9XBZ4"/>
<keyword evidence="3" id="KW-0677">Repeat</keyword>
<sequence length="73" mass="8783">CGHEFSRRYNLRQHMQIHTETRAREHNCTHCPRTYFRLADLQRHLRTHTTGPRFVCPGCARGFRRGDALRRHV</sequence>
<comment type="subcellular location">
    <subcellularLocation>
        <location evidence="1">Nucleus</location>
    </subcellularLocation>
</comment>
<dbReference type="GO" id="GO:0000981">
    <property type="term" value="F:DNA-binding transcription factor activity, RNA polymerase II-specific"/>
    <property type="evidence" value="ECO:0007669"/>
    <property type="project" value="TreeGrafter"/>
</dbReference>
<evidence type="ECO:0000256" key="1">
    <source>
        <dbReference type="ARBA" id="ARBA00004123"/>
    </source>
</evidence>
<evidence type="ECO:0000256" key="7">
    <source>
        <dbReference type="PROSITE-ProRule" id="PRU00042"/>
    </source>
</evidence>
<name>A0A4P9XBZ4_9FUNG</name>
<evidence type="ECO:0000313" key="10">
    <source>
        <dbReference type="Proteomes" id="UP000274922"/>
    </source>
</evidence>
<keyword evidence="6" id="KW-0539">Nucleus</keyword>
<dbReference type="Proteomes" id="UP000274922">
    <property type="component" value="Unassembled WGS sequence"/>
</dbReference>
<evidence type="ECO:0000256" key="6">
    <source>
        <dbReference type="ARBA" id="ARBA00023242"/>
    </source>
</evidence>
<feature type="non-terminal residue" evidence="9">
    <location>
        <position position="73"/>
    </location>
</feature>
<evidence type="ECO:0000256" key="5">
    <source>
        <dbReference type="ARBA" id="ARBA00022833"/>
    </source>
</evidence>
<dbReference type="OrthoDB" id="8117402at2759"/>
<dbReference type="SMART" id="SM00355">
    <property type="entry name" value="ZnF_C2H2"/>
    <property type="match status" value="2"/>
</dbReference>
<evidence type="ECO:0000256" key="4">
    <source>
        <dbReference type="ARBA" id="ARBA00022771"/>
    </source>
</evidence>
<evidence type="ECO:0000259" key="8">
    <source>
        <dbReference type="PROSITE" id="PS50157"/>
    </source>
</evidence>
<dbReference type="AlphaFoldDB" id="A0A4P9XBZ4"/>
<dbReference type="PROSITE" id="PS00028">
    <property type="entry name" value="ZINC_FINGER_C2H2_1"/>
    <property type="match status" value="1"/>
</dbReference>
<feature type="domain" description="C2H2-type" evidence="8">
    <location>
        <begin position="1"/>
        <end position="23"/>
    </location>
</feature>
<dbReference type="Pfam" id="PF00096">
    <property type="entry name" value="zf-C2H2"/>
    <property type="match status" value="3"/>
</dbReference>
<reference evidence="10" key="1">
    <citation type="journal article" date="2018" name="Nat. Microbiol.">
        <title>Leveraging single-cell genomics to expand the fungal tree of life.</title>
        <authorList>
            <person name="Ahrendt S.R."/>
            <person name="Quandt C.A."/>
            <person name="Ciobanu D."/>
            <person name="Clum A."/>
            <person name="Salamov A."/>
            <person name="Andreopoulos B."/>
            <person name="Cheng J.F."/>
            <person name="Woyke T."/>
            <person name="Pelin A."/>
            <person name="Henrissat B."/>
            <person name="Reynolds N.K."/>
            <person name="Benny G.L."/>
            <person name="Smith M.E."/>
            <person name="James T.Y."/>
            <person name="Grigoriev I.V."/>
        </authorList>
    </citation>
    <scope>NUCLEOTIDE SEQUENCE [LARGE SCALE GENOMIC DNA]</scope>
    <source>
        <strain evidence="10">ATCC 52028</strain>
    </source>
</reference>
<dbReference type="InterPro" id="IPR013087">
    <property type="entry name" value="Znf_C2H2_type"/>
</dbReference>
<proteinExistence type="predicted"/>
<feature type="non-terminal residue" evidence="9">
    <location>
        <position position="1"/>
    </location>
</feature>
<dbReference type="PROSITE" id="PS50157">
    <property type="entry name" value="ZINC_FINGER_C2H2_2"/>
    <property type="match status" value="3"/>
</dbReference>
<accession>A0A4P9XBZ4</accession>
<evidence type="ECO:0000256" key="2">
    <source>
        <dbReference type="ARBA" id="ARBA00022723"/>
    </source>
</evidence>
<keyword evidence="10" id="KW-1185">Reference proteome</keyword>
<dbReference type="PANTHER" id="PTHR24394">
    <property type="entry name" value="ZINC FINGER PROTEIN"/>
    <property type="match status" value="1"/>
</dbReference>
<dbReference type="Gene3D" id="3.30.160.60">
    <property type="entry name" value="Classic Zinc Finger"/>
    <property type="match status" value="2"/>
</dbReference>
<dbReference type="GO" id="GO:0005634">
    <property type="term" value="C:nucleus"/>
    <property type="evidence" value="ECO:0007669"/>
    <property type="project" value="UniProtKB-SubCell"/>
</dbReference>
<keyword evidence="5" id="KW-0862">Zinc</keyword>